<proteinExistence type="predicted"/>
<reference evidence="2" key="1">
    <citation type="submission" date="2016-11" db="UniProtKB">
        <authorList>
            <consortium name="WormBaseParasite"/>
        </authorList>
    </citation>
    <scope>IDENTIFICATION</scope>
</reference>
<organism evidence="1 2">
    <name type="scientific">Meloidogyne hapla</name>
    <name type="common">Root-knot nematode worm</name>
    <dbReference type="NCBI Taxonomy" id="6305"/>
    <lineage>
        <taxon>Eukaryota</taxon>
        <taxon>Metazoa</taxon>
        <taxon>Ecdysozoa</taxon>
        <taxon>Nematoda</taxon>
        <taxon>Chromadorea</taxon>
        <taxon>Rhabditida</taxon>
        <taxon>Tylenchina</taxon>
        <taxon>Tylenchomorpha</taxon>
        <taxon>Tylenchoidea</taxon>
        <taxon>Meloidogynidae</taxon>
        <taxon>Meloidogyninae</taxon>
        <taxon>Meloidogyne</taxon>
    </lineage>
</organism>
<name>A0A1I8B897_MELHA</name>
<protein>
    <submittedName>
        <fullName evidence="2">BAR domain-containing protein</fullName>
    </submittedName>
</protein>
<evidence type="ECO:0000313" key="2">
    <source>
        <dbReference type="WBParaSite" id="MhA1_Contig1523.frz3.gene10"/>
    </source>
</evidence>
<dbReference type="Proteomes" id="UP000095281">
    <property type="component" value="Unplaced"/>
</dbReference>
<sequence>MDNLDKNEFKEFLIGKKKCENMPKHLQEICEEFKKVFNDIDVEYLNEDSFNEEGFIDKIAEEIKKWGNNMVAEQLAKLLQKAVEDKDNIVKEIEKINPKIREILKSEQDLTCLYERENEIFNECLEDYEAIHKKDKECDAVLQKYRELKEEILNKFSDKPADEYYNEFVEEMKDFYKVLIKGVEEQVKKEALKKEIEKKIQTN</sequence>
<dbReference type="WBParaSite" id="MhA1_Contig1523.frz3.gene10">
    <property type="protein sequence ID" value="MhA1_Contig1523.frz3.gene10"/>
    <property type="gene ID" value="MhA1_Contig1523.frz3.gene10"/>
</dbReference>
<dbReference type="AlphaFoldDB" id="A0A1I8B897"/>
<accession>A0A1I8B897</accession>
<keyword evidence="1" id="KW-1185">Reference proteome</keyword>
<evidence type="ECO:0000313" key="1">
    <source>
        <dbReference type="Proteomes" id="UP000095281"/>
    </source>
</evidence>